<dbReference type="Proteomes" id="UP000001058">
    <property type="component" value="Unassembled WGS sequence"/>
</dbReference>
<dbReference type="SUPFAM" id="SSF81995">
    <property type="entry name" value="beta-sandwich domain of Sec23/24"/>
    <property type="match status" value="1"/>
</dbReference>
<dbReference type="GO" id="GO:0030127">
    <property type="term" value="C:COPII vesicle coat"/>
    <property type="evidence" value="ECO:0007669"/>
    <property type="project" value="InterPro"/>
</dbReference>
<feature type="region of interest" description="Disordered" evidence="1">
    <location>
        <begin position="750"/>
        <end position="780"/>
    </location>
</feature>
<dbReference type="InterPro" id="IPR006895">
    <property type="entry name" value="Znf_Sec23_Sec24"/>
</dbReference>
<gene>
    <name evidence="4" type="ORF">VOLCADRAFT_87927</name>
</gene>
<dbReference type="GO" id="GO:0000149">
    <property type="term" value="F:SNARE binding"/>
    <property type="evidence" value="ECO:0007669"/>
    <property type="project" value="TreeGrafter"/>
</dbReference>
<feature type="region of interest" description="Disordered" evidence="1">
    <location>
        <begin position="456"/>
        <end position="479"/>
    </location>
</feature>
<proteinExistence type="predicted"/>
<feature type="domain" description="Sec23/Sec24 helical" evidence="3">
    <location>
        <begin position="537"/>
        <end position="647"/>
    </location>
</feature>
<dbReference type="FunCoup" id="D8TML6">
    <property type="interactions" value="804"/>
</dbReference>
<dbReference type="SUPFAM" id="SSF82919">
    <property type="entry name" value="Zn-finger domain of Sec23/24"/>
    <property type="match status" value="1"/>
</dbReference>
<dbReference type="InterPro" id="IPR050550">
    <property type="entry name" value="SEC23_SEC24_subfamily"/>
</dbReference>
<dbReference type="InterPro" id="IPR036175">
    <property type="entry name" value="Sec23/24_helical_dom_sf"/>
</dbReference>
<dbReference type="InParanoid" id="D8TML6"/>
<dbReference type="PANTHER" id="PTHR13803">
    <property type="entry name" value="SEC24-RELATED PROTEIN"/>
    <property type="match status" value="1"/>
</dbReference>
<evidence type="ECO:0000313" key="5">
    <source>
        <dbReference type="Proteomes" id="UP000001058"/>
    </source>
</evidence>
<feature type="region of interest" description="Disordered" evidence="1">
    <location>
        <begin position="796"/>
        <end position="815"/>
    </location>
</feature>
<evidence type="ECO:0000259" key="2">
    <source>
        <dbReference type="Pfam" id="PF04810"/>
    </source>
</evidence>
<dbReference type="InterPro" id="IPR036465">
    <property type="entry name" value="vWFA_dom_sf"/>
</dbReference>
<dbReference type="InterPro" id="IPR006900">
    <property type="entry name" value="Sec23/24_helical_dom"/>
</dbReference>
<name>D8TML6_VOLCA</name>
<dbReference type="Pfam" id="PF04810">
    <property type="entry name" value="zf-Sec23_Sec24"/>
    <property type="match status" value="1"/>
</dbReference>
<reference evidence="4 5" key="1">
    <citation type="journal article" date="2010" name="Science">
        <title>Genomic analysis of organismal complexity in the multicellular green alga Volvox carteri.</title>
        <authorList>
            <person name="Prochnik S.E."/>
            <person name="Umen J."/>
            <person name="Nedelcu A.M."/>
            <person name="Hallmann A."/>
            <person name="Miller S.M."/>
            <person name="Nishii I."/>
            <person name="Ferris P."/>
            <person name="Kuo A."/>
            <person name="Mitros T."/>
            <person name="Fritz-Laylin L.K."/>
            <person name="Hellsten U."/>
            <person name="Chapman J."/>
            <person name="Simakov O."/>
            <person name="Rensing S.A."/>
            <person name="Terry A."/>
            <person name="Pangilinan J."/>
            <person name="Kapitonov V."/>
            <person name="Jurka J."/>
            <person name="Salamov A."/>
            <person name="Shapiro H."/>
            <person name="Schmutz J."/>
            <person name="Grimwood J."/>
            <person name="Lindquist E."/>
            <person name="Lucas S."/>
            <person name="Grigoriev I.V."/>
            <person name="Schmitt R."/>
            <person name="Kirk D."/>
            <person name="Rokhsar D.S."/>
        </authorList>
    </citation>
    <scope>NUCLEOTIDE SEQUENCE [LARGE SCALE GENOMIC DNA]</scope>
    <source>
        <strain evidence="5">f. Nagariensis / Eve</strain>
    </source>
</reference>
<dbReference type="InterPro" id="IPR036174">
    <property type="entry name" value="Znf_Sec23_Sec24_sf"/>
</dbReference>
<accession>D8TML6</accession>
<organism evidence="5">
    <name type="scientific">Volvox carteri f. nagariensis</name>
    <dbReference type="NCBI Taxonomy" id="3068"/>
    <lineage>
        <taxon>Eukaryota</taxon>
        <taxon>Viridiplantae</taxon>
        <taxon>Chlorophyta</taxon>
        <taxon>core chlorophytes</taxon>
        <taxon>Chlorophyceae</taxon>
        <taxon>CS clade</taxon>
        <taxon>Chlamydomonadales</taxon>
        <taxon>Volvocaceae</taxon>
        <taxon>Volvox</taxon>
    </lineage>
</organism>
<protein>
    <submittedName>
        <fullName evidence="4">Uncharacterized protein</fullName>
    </submittedName>
</protein>
<feature type="domain" description="Zinc finger Sec23/Sec24-type" evidence="2">
    <location>
        <begin position="52"/>
        <end position="86"/>
    </location>
</feature>
<dbReference type="Pfam" id="PF04815">
    <property type="entry name" value="Sec23_helical"/>
    <property type="match status" value="1"/>
</dbReference>
<dbReference type="SUPFAM" id="SSF81811">
    <property type="entry name" value="Helical domain of Sec23/24"/>
    <property type="match status" value="1"/>
</dbReference>
<dbReference type="OrthoDB" id="537269at2759"/>
<evidence type="ECO:0000256" key="1">
    <source>
        <dbReference type="SAM" id="MobiDB-lite"/>
    </source>
</evidence>
<dbReference type="GO" id="GO:0008270">
    <property type="term" value="F:zinc ion binding"/>
    <property type="evidence" value="ECO:0007669"/>
    <property type="project" value="InterPro"/>
</dbReference>
<dbReference type="Gene3D" id="3.40.50.410">
    <property type="entry name" value="von Willebrand factor, type A domain"/>
    <property type="match status" value="1"/>
</dbReference>
<keyword evidence="5" id="KW-1185">Reference proteome</keyword>
<dbReference type="AlphaFoldDB" id="D8TML6"/>
<dbReference type="PANTHER" id="PTHR13803:SF17">
    <property type="entry name" value="PROTEIN TRANSPORT PROTEIN SEC24"/>
    <property type="match status" value="1"/>
</dbReference>
<dbReference type="GO" id="GO:0070971">
    <property type="term" value="C:endoplasmic reticulum exit site"/>
    <property type="evidence" value="ECO:0007669"/>
    <property type="project" value="TreeGrafter"/>
</dbReference>
<dbReference type="GeneID" id="9620707"/>
<sequence>MKVDFTLKRFPINGSLKEQSGLPFSCVLQPYHRLGEKDAAAGDATAVRSGAIARCAQCYSYINCYCVFDTAGWVCSLCNRHNALKPQQQKRYRLDPSILQVLPEVRSEVFETLAEEPIPVAMPPLEGSQAALHDPGSVSGPAPVVVALVDTAAGEEFLELVRSSLEAALEALPPVTRFALITMSNRLGLHDVRSSEPSVRYVPLLEPQLRPGTSAAAAAASSPAVAVPLEDVMPLSCLLAPVGGFKGAITRALEENVVPEQTQLHLTLPALLSPSPFRFATTAATATATAIEIRKGYGDSYSGRADGGAAAAAAATALGPSGEAPGQEAGMSRSAAVPPAGLAAAAAAAASGGGGGGGGGRGGVSTGPPPPARGLGPALVAVLDYLKVLQSPPLAPVHGADGGGGGGGGGSGGLVGAHGAGATAAAVRRISFFSHLALDFEFATLGGFAGAATSLPPTIQQQQQQQGQGQGPVATAANSAADGASSAGAAVAGTTTTTASAAGGDGRRYWLQRRLRVATYRVNVAATVADVYAHANPDAVVTLLMHKVLRVAEAQGFQEARLLLRDWLVVLALCYHRNVHSSLTLQQLATVPVDLHFSQAPHLAPLPRLVYALLRSPLLAPFADGQHPDLTAFLRHLWSGLPPAELVRAVYPVMQSYTTPDQLAYPRHSLSRAALAGPDAPPIFLLDAYILIMVYYTSRCPPEVPFPPPQQSALRKAVAAIRSERRITPQVKILREGGEDSELFDQLLLDEPDGHDANTSNTTAAGGESGTAANGGGGGGGGFGLVQFLEHVSAESALQLQHETQQQGGGPGQPR</sequence>
<dbReference type="KEGG" id="vcn:VOLCADRAFT_87927"/>
<feature type="compositionally biased region" description="Low complexity" evidence="1">
    <location>
        <begin position="460"/>
        <end position="479"/>
    </location>
</feature>
<dbReference type="EMBL" id="GL378328">
    <property type="protein sequence ID" value="EFJ51278.1"/>
    <property type="molecule type" value="Genomic_DNA"/>
</dbReference>
<feature type="compositionally biased region" description="Gly residues" evidence="1">
    <location>
        <begin position="767"/>
        <end position="780"/>
    </location>
</feature>
<dbReference type="eggNOG" id="KOG1985">
    <property type="taxonomic scope" value="Eukaryota"/>
</dbReference>
<dbReference type="GO" id="GO:0006886">
    <property type="term" value="P:intracellular protein transport"/>
    <property type="evidence" value="ECO:0007669"/>
    <property type="project" value="InterPro"/>
</dbReference>
<dbReference type="RefSeq" id="XP_002947745.1">
    <property type="nucleotide sequence ID" value="XM_002947699.1"/>
</dbReference>
<dbReference type="Gene3D" id="1.20.120.730">
    <property type="entry name" value="Sec23/Sec24 helical domain"/>
    <property type="match status" value="1"/>
</dbReference>
<evidence type="ECO:0000313" key="4">
    <source>
        <dbReference type="EMBL" id="EFJ51278.1"/>
    </source>
</evidence>
<dbReference type="Gene3D" id="2.30.30.380">
    <property type="entry name" value="Zn-finger domain of Sec23/24"/>
    <property type="match status" value="1"/>
</dbReference>
<evidence type="ECO:0000259" key="3">
    <source>
        <dbReference type="Pfam" id="PF04815"/>
    </source>
</evidence>
<dbReference type="SUPFAM" id="SSF53300">
    <property type="entry name" value="vWA-like"/>
    <property type="match status" value="1"/>
</dbReference>
<dbReference type="GO" id="GO:0090110">
    <property type="term" value="P:COPII-coated vesicle cargo loading"/>
    <property type="evidence" value="ECO:0007669"/>
    <property type="project" value="TreeGrafter"/>
</dbReference>
<dbReference type="STRING" id="3068.D8TML6"/>